<reference evidence="2" key="1">
    <citation type="submission" date="2021-01" db="EMBL/GenBank/DDBJ databases">
        <authorList>
            <person name="Corre E."/>
            <person name="Pelletier E."/>
            <person name="Niang G."/>
            <person name="Scheremetjew M."/>
            <person name="Finn R."/>
            <person name="Kale V."/>
            <person name="Holt S."/>
            <person name="Cochrane G."/>
            <person name="Meng A."/>
            <person name="Brown T."/>
            <person name="Cohen L."/>
        </authorList>
    </citation>
    <scope>NUCLEOTIDE SEQUENCE</scope>
    <source>
        <strain evidence="2">CCMP 410</strain>
    </source>
</reference>
<feature type="domain" description="Limiting CO2-inducible protein B/C beta carbonyic anhydrase" evidence="1">
    <location>
        <begin position="159"/>
        <end position="381"/>
    </location>
</feature>
<sequence>MAFPLFGKPVNTVVTEQTIWMEIDFDFFEIAFGLVVAWGFFILLELDLIRRKISPQVVQGDDVMAIGESAKAAPVKAAKAQTKAAAKDRSIGAGANPTKWIMDTAGDAMGSVGRAIDGLNMKPKPPAVAVQKSKPSGKKTRALPNTTSVTKISDAFPKAMTNAELVAKASSVLAKYGYGDTTLLATSLCCDEVNRELEKDFGKSYGEHFSMGGLAGFAMGGVTSFGAMAHHIPETGSCLIIYGPHVGVDADGVVGKINRRGRSKAGACCGSAAAAAGYVSGVRDGSIEESPPPAEVLDAQQTFVGNLLLPHADRLAKAEDSNVELPLALFDAQNDLMQKIVQAGCGEVHGDGKIALLGGIQINTPSGTSDYFLPLRFELRDNKGELVDDLMWS</sequence>
<name>A0A7S1Y619_9STRA</name>
<gene>
    <name evidence="2" type="ORF">GOCE00092_LOCUS7820</name>
</gene>
<dbReference type="Pfam" id="PF18599">
    <property type="entry name" value="LCIB_C_CA"/>
    <property type="match status" value="1"/>
</dbReference>
<dbReference type="InterPro" id="IPR040703">
    <property type="entry name" value="LCIB/C_CA"/>
</dbReference>
<dbReference type="AlphaFoldDB" id="A0A7S1Y619"/>
<proteinExistence type="predicted"/>
<dbReference type="PANTHER" id="PTHR38016:SF1">
    <property type="entry name" value="LIMITING CO2-INDUCIBLE PROTEIN B_C BETA CARBONYIC ANHYDRASE DOMAIN-CONTAINING PROTEIN"/>
    <property type="match status" value="1"/>
</dbReference>
<protein>
    <recommendedName>
        <fullName evidence="1">Limiting CO2-inducible protein B/C beta carbonyic anhydrase domain-containing protein</fullName>
    </recommendedName>
</protein>
<organism evidence="2">
    <name type="scientific">Grammatophora oceanica</name>
    <dbReference type="NCBI Taxonomy" id="210454"/>
    <lineage>
        <taxon>Eukaryota</taxon>
        <taxon>Sar</taxon>
        <taxon>Stramenopiles</taxon>
        <taxon>Ochrophyta</taxon>
        <taxon>Bacillariophyta</taxon>
        <taxon>Fragilariophyceae</taxon>
        <taxon>Fragilariophycidae</taxon>
        <taxon>Rhabdonematales</taxon>
        <taxon>Grammatophoraceae</taxon>
        <taxon>Grammatophora</taxon>
    </lineage>
</organism>
<dbReference type="EMBL" id="HBGK01015251">
    <property type="protein sequence ID" value="CAD9278911.1"/>
    <property type="molecule type" value="Transcribed_RNA"/>
</dbReference>
<dbReference type="PANTHER" id="PTHR38016">
    <property type="entry name" value="UNNAMED PRODUCT"/>
    <property type="match status" value="1"/>
</dbReference>
<accession>A0A7S1Y619</accession>
<evidence type="ECO:0000259" key="1">
    <source>
        <dbReference type="Pfam" id="PF18599"/>
    </source>
</evidence>
<evidence type="ECO:0000313" key="2">
    <source>
        <dbReference type="EMBL" id="CAD9278911.1"/>
    </source>
</evidence>